<feature type="domain" description="Minor fimbrium subunit Mfa1 C-terminal" evidence="2">
    <location>
        <begin position="414"/>
        <end position="496"/>
    </location>
</feature>
<dbReference type="STRING" id="393921.HQ45_07910"/>
<evidence type="ECO:0000256" key="1">
    <source>
        <dbReference type="SAM" id="MobiDB-lite"/>
    </source>
</evidence>
<dbReference type="AlphaFoldDB" id="A0A0A2FLK7"/>
<dbReference type="eggNOG" id="ENOG5032V5V">
    <property type="taxonomic scope" value="Bacteria"/>
</dbReference>
<reference evidence="3 4" key="1">
    <citation type="submission" date="2018-06" db="EMBL/GenBank/DDBJ databases">
        <authorList>
            <consortium name="Pathogen Informatics"/>
            <person name="Doyle S."/>
        </authorList>
    </citation>
    <scope>NUCLEOTIDE SEQUENCE [LARGE SCALE GENOMIC DNA]</scope>
    <source>
        <strain evidence="3 4">NCTC12858</strain>
    </source>
</reference>
<gene>
    <name evidence="3" type="ORF">NCTC12858_00290</name>
</gene>
<organism evidence="3 4">
    <name type="scientific">Porphyromonas crevioricanis</name>
    <dbReference type="NCBI Taxonomy" id="393921"/>
    <lineage>
        <taxon>Bacteria</taxon>
        <taxon>Pseudomonadati</taxon>
        <taxon>Bacteroidota</taxon>
        <taxon>Bacteroidia</taxon>
        <taxon>Bacteroidales</taxon>
        <taxon>Porphyromonadaceae</taxon>
        <taxon>Porphyromonas</taxon>
    </lineage>
</organism>
<feature type="compositionally biased region" description="Basic and acidic residues" evidence="1">
    <location>
        <begin position="245"/>
        <end position="263"/>
    </location>
</feature>
<accession>A0A0A2FLK7</accession>
<protein>
    <recommendedName>
        <fullName evidence="2">Minor fimbrium subunit Mfa1 C-terminal domain-containing protein</fullName>
    </recommendedName>
</protein>
<evidence type="ECO:0000313" key="4">
    <source>
        <dbReference type="Proteomes" id="UP000249300"/>
    </source>
</evidence>
<keyword evidence="4" id="KW-1185">Reference proteome</keyword>
<evidence type="ECO:0000259" key="2">
    <source>
        <dbReference type="Pfam" id="PF15495"/>
    </source>
</evidence>
<name>A0A0A2FLK7_9PORP</name>
<dbReference type="InterPro" id="IPR029140">
    <property type="entry name" value="Mfa1_C"/>
</dbReference>
<dbReference type="KEGG" id="pcre:NCTC12858_00290"/>
<feature type="region of interest" description="Disordered" evidence="1">
    <location>
        <begin position="245"/>
        <end position="279"/>
    </location>
</feature>
<dbReference type="Pfam" id="PF15495">
    <property type="entry name" value="Fimbrillin_C"/>
    <property type="match status" value="1"/>
</dbReference>
<dbReference type="Gene3D" id="2.60.40.3690">
    <property type="match status" value="1"/>
</dbReference>
<dbReference type="Proteomes" id="UP000249300">
    <property type="component" value="Chromosome 1"/>
</dbReference>
<evidence type="ECO:0000313" key="3">
    <source>
        <dbReference type="EMBL" id="SQH72472.1"/>
    </source>
</evidence>
<sequence>MDIPSFYFFFYLSSCKMRLSLFRIWLLPVVFVLAMGCSKDVPSDFFYEDESYLHLEIGSNLSPLRSDPEDPMQKILSLSIAFFDANTGKLEFLKELSPAELPSVTVAIPKGRYKVVAIANPVPKYEAMLTLGSPLSALTSEPMSGVTVDKLAYTDKKDISRLLAIPMLNDQGPVEVLPEQFVQTREGTGEQTVNIRLEPVLARVVVYGKPQIEGGSIKEDGSEYRSCYMISGLYKKIYPMRMPDKLDGGETKEEAGDQSDPQRRYARCPGFDDGSMEGAPLSDSFGFIPTESMAKGLYAPDVQPDLSKRFDLSLLAYSRESTMKPDAYFRGGTPFALIRYHYLPASLSFTPGGDYSWVGFGSRCMLLSEFKSYVEKVEKGKSIPVPGLAEAIRKVRASREFDYTCAFEQEGIRYYHKAANYYLVYIRHFGDEQAPGKRSYGRYGIVRNNEYRIKVNKISGPGMAVVPNLAGNASRLDEGSFVGMKMTVNATNIREQEVSF</sequence>
<proteinExistence type="predicted"/>
<dbReference type="EMBL" id="LS483447">
    <property type="protein sequence ID" value="SQH72472.1"/>
    <property type="molecule type" value="Genomic_DNA"/>
</dbReference>